<name>A0ABD3E9S4_9LAMI</name>
<sequence>MATLNSFIPSMFVLALFILPFFPVKSLQASENFQFLSLGPRNLPSTLQQIKFKPNNPSKTKLMQTDKTLTLPVQSGKYFKTDKYIVTFGLGSPHQELSLAFNTVSNLIWARCSPDIPAFRLDLYFNPTISKTYYSYPCNSVVCTNFFPNSQNCNSNKTCIYSGKYDDHSVSDGIFSEDNLNMTGEPSNFIFLCVPYKPIFSGIPNFSGNAGLLGLGRGDLSLPGQIGVMYNNYFSYCLPSNSDSIGYLTFGKNNNNNNVIKFTTLFSSKDYPSFYFIRIVSISVGGRNLQIDYKSRFFQNPGTVIDSGTLITRLPVAAYASMRDAFVQLMKDYPVAPAYGILDTCYRNTTDKQIDMNNVPPVSFTFDGNVTIDFDASGIFYVVDSTLVCFAFANNTHDAPYLSVFGNAQQKKMEVVYDVGNQKLGFRPNGCD</sequence>
<dbReference type="Proteomes" id="UP001632038">
    <property type="component" value="Unassembled WGS sequence"/>
</dbReference>
<gene>
    <name evidence="4" type="ORF">CASFOL_007327</name>
</gene>
<keyword evidence="2" id="KW-0732">Signal</keyword>
<keyword evidence="5" id="KW-1185">Reference proteome</keyword>
<dbReference type="PANTHER" id="PTHR13683:SF750">
    <property type="entry name" value="ASPARTYL PROTEASE AED1"/>
    <property type="match status" value="1"/>
</dbReference>
<dbReference type="InterPro" id="IPR032861">
    <property type="entry name" value="TAXi_N"/>
</dbReference>
<evidence type="ECO:0000256" key="2">
    <source>
        <dbReference type="SAM" id="SignalP"/>
    </source>
</evidence>
<feature type="domain" description="Peptidase A1" evidence="3">
    <location>
        <begin position="84"/>
        <end position="427"/>
    </location>
</feature>
<dbReference type="PROSITE" id="PS51767">
    <property type="entry name" value="PEPTIDASE_A1"/>
    <property type="match status" value="1"/>
</dbReference>
<reference evidence="5" key="1">
    <citation type="journal article" date="2024" name="IScience">
        <title>Strigolactones Initiate the Formation of Haustorium-like Structures in Castilleja.</title>
        <authorList>
            <person name="Buerger M."/>
            <person name="Peterson D."/>
            <person name="Chory J."/>
        </authorList>
    </citation>
    <scope>NUCLEOTIDE SEQUENCE [LARGE SCALE GENOMIC DNA]</scope>
</reference>
<feature type="chain" id="PRO_5044744400" description="Peptidase A1 domain-containing protein" evidence="2">
    <location>
        <begin position="27"/>
        <end position="432"/>
    </location>
</feature>
<comment type="similarity">
    <text evidence="1">Belongs to the peptidase A1 family.</text>
</comment>
<dbReference type="InterPro" id="IPR033121">
    <property type="entry name" value="PEPTIDASE_A1"/>
</dbReference>
<feature type="signal peptide" evidence="2">
    <location>
        <begin position="1"/>
        <end position="26"/>
    </location>
</feature>
<dbReference type="Gene3D" id="2.40.70.10">
    <property type="entry name" value="Acid Proteases"/>
    <property type="match status" value="2"/>
</dbReference>
<comment type="caution">
    <text evidence="4">The sequence shown here is derived from an EMBL/GenBank/DDBJ whole genome shotgun (WGS) entry which is preliminary data.</text>
</comment>
<organism evidence="4 5">
    <name type="scientific">Castilleja foliolosa</name>
    <dbReference type="NCBI Taxonomy" id="1961234"/>
    <lineage>
        <taxon>Eukaryota</taxon>
        <taxon>Viridiplantae</taxon>
        <taxon>Streptophyta</taxon>
        <taxon>Embryophyta</taxon>
        <taxon>Tracheophyta</taxon>
        <taxon>Spermatophyta</taxon>
        <taxon>Magnoliopsida</taxon>
        <taxon>eudicotyledons</taxon>
        <taxon>Gunneridae</taxon>
        <taxon>Pentapetalae</taxon>
        <taxon>asterids</taxon>
        <taxon>lamiids</taxon>
        <taxon>Lamiales</taxon>
        <taxon>Orobanchaceae</taxon>
        <taxon>Pedicularideae</taxon>
        <taxon>Castillejinae</taxon>
        <taxon>Castilleja</taxon>
    </lineage>
</organism>
<dbReference type="AlphaFoldDB" id="A0ABD3E9S4"/>
<dbReference type="FunFam" id="2.40.70.10:FF:000013">
    <property type="entry name" value="Aspartyl protease AED1"/>
    <property type="match status" value="1"/>
</dbReference>
<dbReference type="Pfam" id="PF14541">
    <property type="entry name" value="TAXi_C"/>
    <property type="match status" value="1"/>
</dbReference>
<dbReference type="SUPFAM" id="SSF50630">
    <property type="entry name" value="Acid proteases"/>
    <property type="match status" value="1"/>
</dbReference>
<dbReference type="EMBL" id="JAVIJP010000007">
    <property type="protein sequence ID" value="KAL3650924.1"/>
    <property type="molecule type" value="Genomic_DNA"/>
</dbReference>
<dbReference type="InterPro" id="IPR032799">
    <property type="entry name" value="TAXi_C"/>
</dbReference>
<evidence type="ECO:0000313" key="5">
    <source>
        <dbReference type="Proteomes" id="UP001632038"/>
    </source>
</evidence>
<dbReference type="PANTHER" id="PTHR13683">
    <property type="entry name" value="ASPARTYL PROTEASES"/>
    <property type="match status" value="1"/>
</dbReference>
<accession>A0ABD3E9S4</accession>
<evidence type="ECO:0000313" key="4">
    <source>
        <dbReference type="EMBL" id="KAL3650924.1"/>
    </source>
</evidence>
<dbReference type="InterPro" id="IPR001461">
    <property type="entry name" value="Aspartic_peptidase_A1"/>
</dbReference>
<protein>
    <recommendedName>
        <fullName evidence="3">Peptidase A1 domain-containing protein</fullName>
    </recommendedName>
</protein>
<dbReference type="InterPro" id="IPR021109">
    <property type="entry name" value="Peptidase_aspartic_dom_sf"/>
</dbReference>
<evidence type="ECO:0000259" key="3">
    <source>
        <dbReference type="PROSITE" id="PS51767"/>
    </source>
</evidence>
<dbReference type="Pfam" id="PF14543">
    <property type="entry name" value="TAXi_N"/>
    <property type="match status" value="1"/>
</dbReference>
<proteinExistence type="inferred from homology"/>
<evidence type="ECO:0000256" key="1">
    <source>
        <dbReference type="ARBA" id="ARBA00007447"/>
    </source>
</evidence>